<dbReference type="Gene3D" id="2.60.120.920">
    <property type="match status" value="1"/>
</dbReference>
<dbReference type="Pfam" id="PF00622">
    <property type="entry name" value="SPRY"/>
    <property type="match status" value="1"/>
</dbReference>
<dbReference type="AlphaFoldDB" id="A0A176VX76"/>
<evidence type="ECO:0000313" key="5">
    <source>
        <dbReference type="EMBL" id="BBM97810.1"/>
    </source>
</evidence>
<evidence type="ECO:0000313" key="6">
    <source>
        <dbReference type="EMBL" id="OAE24755.1"/>
    </source>
</evidence>
<dbReference type="GO" id="GO:0048188">
    <property type="term" value="C:Set1C/COMPASS complex"/>
    <property type="evidence" value="ECO:0007669"/>
    <property type="project" value="InterPro"/>
</dbReference>
<dbReference type="EMBL" id="LVLJ01002476">
    <property type="protein sequence ID" value="OAE24755.1"/>
    <property type="molecule type" value="Genomic_DNA"/>
</dbReference>
<dbReference type="PANTHER" id="PTHR10598">
    <property type="entry name" value="SET1/ASH2 HISTONE METHYLTRANSFERASE COMPLEX SUBUNIT ASH2"/>
    <property type="match status" value="1"/>
</dbReference>
<reference evidence="6 7" key="1">
    <citation type="submission" date="2016-03" db="EMBL/GenBank/DDBJ databases">
        <title>Mechanisms controlling the formation of the plant cell surface in tip-growing cells are functionally conserved among land plants.</title>
        <authorList>
            <person name="Honkanen S."/>
            <person name="Jones V.A."/>
            <person name="Morieri G."/>
            <person name="Champion C."/>
            <person name="Hetherington A.J."/>
            <person name="Kelly S."/>
            <person name="Saint-Marcoux D."/>
            <person name="Proust H."/>
            <person name="Prescott H."/>
            <person name="Dolan L."/>
        </authorList>
    </citation>
    <scope>NUCLEOTIDE SEQUENCE [LARGE SCALE GENOMIC DNA]</scope>
    <source>
        <strain evidence="7">cv. Tak-1 and cv. Tak-2</strain>
        <tissue evidence="6">Whole gametophyte</tissue>
    </source>
</reference>
<reference evidence="5" key="2">
    <citation type="journal article" date="2019" name="Curr. Biol.">
        <title>Chromatin organization in early land plants reveals an ancestral association between H3K27me3, transposons, and constitutive heterochromatin.</title>
        <authorList>
            <person name="Montgomery S.A."/>
            <person name="Tanizawa Y."/>
            <person name="Galik B."/>
            <person name="Wang N."/>
            <person name="Ito T."/>
            <person name="Mochizuki T."/>
            <person name="Akimcheva S."/>
            <person name="Bowman J."/>
            <person name="Cognat V."/>
            <person name="Drouard L."/>
            <person name="Ekker H."/>
            <person name="Houng S."/>
            <person name="Kohchi T."/>
            <person name="Lin S."/>
            <person name="Liu L.D."/>
            <person name="Nakamura Y."/>
            <person name="Valeeva L.R."/>
            <person name="Shakirov E.V."/>
            <person name="Shippen D.E."/>
            <person name="Wei W."/>
            <person name="Yagura M."/>
            <person name="Yamaoka S."/>
            <person name="Yamato K.T."/>
            <person name="Liu C."/>
            <person name="Berger F."/>
        </authorList>
    </citation>
    <scope>NUCLEOTIDE SEQUENCE [LARGE SCALE GENOMIC DNA]</scope>
    <source>
        <strain evidence="5">Tak-1</strain>
    </source>
</reference>
<gene>
    <name evidence="6" type="ORF">AXG93_48s1020</name>
    <name evidence="5" type="ORF">Mp_1g08520</name>
</gene>
<dbReference type="SUPFAM" id="SSF49899">
    <property type="entry name" value="Concanavalin A-like lectins/glucanases"/>
    <property type="match status" value="1"/>
</dbReference>
<dbReference type="PROSITE" id="PS50188">
    <property type="entry name" value="B302_SPRY"/>
    <property type="match status" value="1"/>
</dbReference>
<evidence type="ECO:0000259" key="4">
    <source>
        <dbReference type="PROSITE" id="PS50188"/>
    </source>
</evidence>
<keyword evidence="2" id="KW-0539">Nucleus</keyword>
<evidence type="ECO:0000256" key="2">
    <source>
        <dbReference type="ARBA" id="ARBA00023242"/>
    </source>
</evidence>
<reference evidence="8" key="3">
    <citation type="journal article" date="2020" name="Curr. Biol.">
        <title>Chromatin organization in early land plants reveals an ancestral association between H3K27me3, transposons, and constitutive heterochromatin.</title>
        <authorList>
            <person name="Montgomery S.A."/>
            <person name="Tanizawa Y."/>
            <person name="Galik B."/>
            <person name="Wang N."/>
            <person name="Ito T."/>
            <person name="Mochizuki T."/>
            <person name="Akimcheva S."/>
            <person name="Bowman J.L."/>
            <person name="Cognat V."/>
            <person name="Marechal-Drouard L."/>
            <person name="Ekker H."/>
            <person name="Hong S.F."/>
            <person name="Kohchi T."/>
            <person name="Lin S.S."/>
            <person name="Liu L.D."/>
            <person name="Nakamura Y."/>
            <person name="Valeeva L.R."/>
            <person name="Shakirov E.V."/>
            <person name="Shippen D.E."/>
            <person name="Wei W.L."/>
            <person name="Yagura M."/>
            <person name="Yamaoka S."/>
            <person name="Yamato K.T."/>
            <person name="Liu C."/>
            <person name="Berger F."/>
        </authorList>
    </citation>
    <scope>NUCLEOTIDE SEQUENCE [LARGE SCALE GENOMIC DNA]</scope>
    <source>
        <strain evidence="8">Tak-1</strain>
    </source>
</reference>
<protein>
    <recommendedName>
        <fullName evidence="4">B30.2/SPRY domain-containing protein</fullName>
    </recommendedName>
</protein>
<dbReference type="SMART" id="SM00449">
    <property type="entry name" value="SPRY"/>
    <property type="match status" value="1"/>
</dbReference>
<accession>A0A176VX76</accession>
<keyword evidence="7" id="KW-1185">Reference proteome</keyword>
<feature type="region of interest" description="Disordered" evidence="3">
    <location>
        <begin position="432"/>
        <end position="535"/>
    </location>
</feature>
<dbReference type="CDD" id="cd12872">
    <property type="entry name" value="SPRY_Ash2"/>
    <property type="match status" value="1"/>
</dbReference>
<dbReference type="Proteomes" id="UP000077202">
    <property type="component" value="Unassembled WGS sequence"/>
</dbReference>
<proteinExistence type="predicted"/>
<dbReference type="EMBL" id="AP019866">
    <property type="protein sequence ID" value="BBM97810.1"/>
    <property type="molecule type" value="Genomic_DNA"/>
</dbReference>
<evidence type="ECO:0000256" key="1">
    <source>
        <dbReference type="ARBA" id="ARBA00004123"/>
    </source>
</evidence>
<evidence type="ECO:0000313" key="8">
    <source>
        <dbReference type="Proteomes" id="UP001162541"/>
    </source>
</evidence>
<dbReference type="InterPro" id="IPR043136">
    <property type="entry name" value="B30.2/SPRY_sf"/>
</dbReference>
<feature type="domain" description="B30.2/SPRY" evidence="4">
    <location>
        <begin position="155"/>
        <end position="338"/>
    </location>
</feature>
<dbReference type="InterPro" id="IPR001870">
    <property type="entry name" value="B30.2/SPRY"/>
</dbReference>
<dbReference type="InterPro" id="IPR013320">
    <property type="entry name" value="ConA-like_dom_sf"/>
</dbReference>
<dbReference type="Proteomes" id="UP001162541">
    <property type="component" value="Chromosome 1"/>
</dbReference>
<feature type="compositionally biased region" description="Basic residues" evidence="3">
    <location>
        <begin position="135"/>
        <end position="144"/>
    </location>
</feature>
<name>A0A176VX76_MARPO</name>
<dbReference type="FunFam" id="2.60.120.920:FF:000043">
    <property type="entry name" value="Protein TRAUCO"/>
    <property type="match status" value="1"/>
</dbReference>
<dbReference type="InterPro" id="IPR037353">
    <property type="entry name" value="ASH2"/>
</dbReference>
<organism evidence="6 7">
    <name type="scientific">Marchantia polymorpha subsp. ruderalis</name>
    <dbReference type="NCBI Taxonomy" id="1480154"/>
    <lineage>
        <taxon>Eukaryota</taxon>
        <taxon>Viridiplantae</taxon>
        <taxon>Streptophyta</taxon>
        <taxon>Embryophyta</taxon>
        <taxon>Marchantiophyta</taxon>
        <taxon>Marchantiopsida</taxon>
        <taxon>Marchantiidae</taxon>
        <taxon>Marchantiales</taxon>
        <taxon>Marchantiaceae</taxon>
        <taxon>Marchantia</taxon>
    </lineage>
</organism>
<dbReference type="PANTHER" id="PTHR10598:SF0">
    <property type="entry name" value="SET1_ASH2 HISTONE METHYLTRANSFERASE COMPLEX SUBUNIT ASH2"/>
    <property type="match status" value="1"/>
</dbReference>
<dbReference type="InterPro" id="IPR003877">
    <property type="entry name" value="SPRY_dom"/>
</dbReference>
<evidence type="ECO:0000256" key="3">
    <source>
        <dbReference type="SAM" id="MobiDB-lite"/>
    </source>
</evidence>
<sequence>MSADVVLWSNMSRVESPFHAIAAQALDDDPSPVESEANAAVVAVAAPGTTISEGGLEADGVKTPTSPLENGVHEVEQNKEEAEEDNVGEETSVVAGGARQAKGSSAATPEGGNEGTGDVVAKKSKKRTNVWTKTTSRKSTKKNGSKNGGARPSDAKDDNVILKPFHQEDDPGYPTLLSKIHKAEKIELSLDRLTASGSKGYRMVRATRGVVEGAWYFEIIVQNLGLTGHTRLGWSSRRGDIQAPVGYDAHSYAYRDVDGSKVHCALREPYGEPYVEGDCIGFYINLPREANYTRKAEEEVVGWKGQPYFVVADEPLKPVSGSEILYFRNGVSQGVAFTDINDGTYYPAASMYTLPNQDVCRVSFNFGPEFRYPPVDLGGRPIPSPMSKVSGPPTEASKAAADGPSKPPIAVYGEPFETPGVKQRMVPDHTTAVGAEEQQLPVVAKKEKVPKRFVRTAPPLAKKKKPQKSVPTTNSKNGVAPKPSSGMPSASKKSKAANGLPPSNPDSKPEASRTKSSKVDSAGAVVNLNSHARRPWTLENRLEGAHNVDVEVVVEASAAL</sequence>
<feature type="region of interest" description="Disordered" evidence="3">
    <location>
        <begin position="377"/>
        <end position="410"/>
    </location>
</feature>
<evidence type="ECO:0000313" key="7">
    <source>
        <dbReference type="Proteomes" id="UP000077202"/>
    </source>
</evidence>
<feature type="region of interest" description="Disordered" evidence="3">
    <location>
        <begin position="76"/>
        <end position="158"/>
    </location>
</feature>
<comment type="subcellular location">
    <subcellularLocation>
        <location evidence="1">Nucleus</location>
    </subcellularLocation>
</comment>
<dbReference type="GO" id="GO:0000976">
    <property type="term" value="F:transcription cis-regulatory region binding"/>
    <property type="evidence" value="ECO:0007669"/>
    <property type="project" value="TreeGrafter"/>
</dbReference>
<feature type="region of interest" description="Disordered" evidence="3">
    <location>
        <begin position="52"/>
        <end position="71"/>
    </location>
</feature>